<protein>
    <submittedName>
        <fullName evidence="6">LysR family transcriptional regulator</fullName>
    </submittedName>
</protein>
<reference evidence="6 7" key="1">
    <citation type="submission" date="2018-05" db="EMBL/GenBank/DDBJ databases">
        <title>complete genome sequence of Aquabacterium olei NBRC 110486.</title>
        <authorList>
            <person name="Tang B."/>
            <person name="Chang J."/>
            <person name="Zhang L."/>
            <person name="Yang H."/>
        </authorList>
    </citation>
    <scope>NUCLEOTIDE SEQUENCE [LARGE SCALE GENOMIC DNA]</scope>
    <source>
        <strain evidence="6 7">NBRC 110486</strain>
    </source>
</reference>
<dbReference type="GO" id="GO:0003700">
    <property type="term" value="F:DNA-binding transcription factor activity"/>
    <property type="evidence" value="ECO:0007669"/>
    <property type="project" value="InterPro"/>
</dbReference>
<evidence type="ECO:0000259" key="5">
    <source>
        <dbReference type="PROSITE" id="PS50931"/>
    </source>
</evidence>
<dbReference type="Pfam" id="PF00126">
    <property type="entry name" value="HTH_1"/>
    <property type="match status" value="1"/>
</dbReference>
<dbReference type="PANTHER" id="PTHR30126">
    <property type="entry name" value="HTH-TYPE TRANSCRIPTIONAL REGULATOR"/>
    <property type="match status" value="1"/>
</dbReference>
<evidence type="ECO:0000313" key="7">
    <source>
        <dbReference type="Proteomes" id="UP000244892"/>
    </source>
</evidence>
<dbReference type="InterPro" id="IPR036388">
    <property type="entry name" value="WH-like_DNA-bd_sf"/>
</dbReference>
<proteinExistence type="inferred from homology"/>
<evidence type="ECO:0000256" key="2">
    <source>
        <dbReference type="ARBA" id="ARBA00023015"/>
    </source>
</evidence>
<accession>A0A2U8FNT2</accession>
<dbReference type="InterPro" id="IPR036390">
    <property type="entry name" value="WH_DNA-bd_sf"/>
</dbReference>
<dbReference type="GO" id="GO:0000976">
    <property type="term" value="F:transcription cis-regulatory region binding"/>
    <property type="evidence" value="ECO:0007669"/>
    <property type="project" value="TreeGrafter"/>
</dbReference>
<dbReference type="InterPro" id="IPR005119">
    <property type="entry name" value="LysR_subst-bd"/>
</dbReference>
<name>A0A2U8FNT2_9BURK</name>
<feature type="domain" description="HTH lysR-type" evidence="5">
    <location>
        <begin position="13"/>
        <end position="70"/>
    </location>
</feature>
<comment type="similarity">
    <text evidence="1">Belongs to the LysR transcriptional regulatory family.</text>
</comment>
<dbReference type="RefSeq" id="WP_109034827.1">
    <property type="nucleotide sequence ID" value="NZ_CP029210.1"/>
</dbReference>
<keyword evidence="3" id="KW-0238">DNA-binding</keyword>
<dbReference type="PROSITE" id="PS50931">
    <property type="entry name" value="HTH_LYSR"/>
    <property type="match status" value="1"/>
</dbReference>
<dbReference type="Pfam" id="PF03466">
    <property type="entry name" value="LysR_substrate"/>
    <property type="match status" value="1"/>
</dbReference>
<dbReference type="Gene3D" id="1.10.10.10">
    <property type="entry name" value="Winged helix-like DNA-binding domain superfamily/Winged helix DNA-binding domain"/>
    <property type="match status" value="1"/>
</dbReference>
<gene>
    <name evidence="6" type="ORF">DEH84_03555</name>
</gene>
<organism evidence="6 7">
    <name type="scientific">Aquabacterium olei</name>
    <dbReference type="NCBI Taxonomy" id="1296669"/>
    <lineage>
        <taxon>Bacteria</taxon>
        <taxon>Pseudomonadati</taxon>
        <taxon>Pseudomonadota</taxon>
        <taxon>Betaproteobacteria</taxon>
        <taxon>Burkholderiales</taxon>
        <taxon>Aquabacterium</taxon>
    </lineage>
</organism>
<keyword evidence="4" id="KW-0804">Transcription</keyword>
<keyword evidence="7" id="KW-1185">Reference proteome</keyword>
<dbReference type="InterPro" id="IPR000847">
    <property type="entry name" value="LysR_HTH_N"/>
</dbReference>
<dbReference type="OrthoDB" id="8587655at2"/>
<dbReference type="PANTHER" id="PTHR30126:SF98">
    <property type="entry name" value="HTH-TYPE TRANSCRIPTIONAL ACTIVATOR BAUR"/>
    <property type="match status" value="1"/>
</dbReference>
<sequence>MVKKALLGQVGDTELRLLRIFRSVVECGGLAAAELELNIGRSTISRHLKDLEARLDLVLCRRGRAGFALTADGQRVYDGALRLLGALDAFREDVRDMHAELVGELHVGLFDKTVTNPQARIGQAIRAFRRRAPAVSLALTVSTLSEIEAAVMDGRLQVGVVPDHRRSDSLRYERLFGEHMYLYCGRQHPLFGVDHATLDWRELQDYDYAGLTFHSPNMDATHRFQLRRRAVASDQEAIATLILSGCYLGFLPDHYAATFEQHGLIQRIAHPECRYEVHFVAIRRRAAQPSRVAEAFMAELCAAHEPTG</sequence>
<dbReference type="CDD" id="cd05466">
    <property type="entry name" value="PBP2_LTTR_substrate"/>
    <property type="match status" value="1"/>
</dbReference>
<dbReference type="SUPFAM" id="SSF53850">
    <property type="entry name" value="Periplasmic binding protein-like II"/>
    <property type="match status" value="1"/>
</dbReference>
<evidence type="ECO:0000256" key="3">
    <source>
        <dbReference type="ARBA" id="ARBA00023125"/>
    </source>
</evidence>
<dbReference type="SUPFAM" id="SSF46785">
    <property type="entry name" value="Winged helix' DNA-binding domain"/>
    <property type="match status" value="1"/>
</dbReference>
<evidence type="ECO:0000256" key="1">
    <source>
        <dbReference type="ARBA" id="ARBA00009437"/>
    </source>
</evidence>
<evidence type="ECO:0000256" key="4">
    <source>
        <dbReference type="ARBA" id="ARBA00023163"/>
    </source>
</evidence>
<dbReference type="AlphaFoldDB" id="A0A2U8FNT2"/>
<keyword evidence="2" id="KW-0805">Transcription regulation</keyword>
<dbReference type="Proteomes" id="UP000244892">
    <property type="component" value="Chromosome"/>
</dbReference>
<evidence type="ECO:0000313" key="6">
    <source>
        <dbReference type="EMBL" id="AWI52597.1"/>
    </source>
</evidence>
<dbReference type="KEGG" id="aon:DEH84_03555"/>
<dbReference type="EMBL" id="CP029210">
    <property type="protein sequence ID" value="AWI52597.1"/>
    <property type="molecule type" value="Genomic_DNA"/>
</dbReference>
<dbReference type="Gene3D" id="3.40.190.290">
    <property type="match status" value="1"/>
</dbReference>